<dbReference type="Proteomes" id="UP000001471">
    <property type="component" value="Unassembled WGS sequence"/>
</dbReference>
<dbReference type="InParanoid" id="B2W120"/>
<dbReference type="OrthoDB" id="4772757at2759"/>
<sequence length="109" mass="12244">MEDSTLQHPLFDEISSDYAVFLEKIADIFEAVAQIIPPYQQIYEVCKRNTFDPNGGAEGLHLAALMSYVYADLVQLCLDLYWVFCRGAQGRSESREAVAKGYKSTELAV</sequence>
<evidence type="ECO:0000313" key="2">
    <source>
        <dbReference type="Proteomes" id="UP000001471"/>
    </source>
</evidence>
<dbReference type="HOGENOM" id="CLU_2185308_0_0_1"/>
<dbReference type="EMBL" id="DS231617">
    <property type="protein sequence ID" value="EDU46993.1"/>
    <property type="molecule type" value="Genomic_DNA"/>
</dbReference>
<reference evidence="2" key="1">
    <citation type="journal article" date="2013" name="G3 (Bethesda)">
        <title>Comparative genomics of a plant-pathogenic fungus, Pyrenophora tritici-repentis, reveals transduplication and the impact of repeat elements on pathogenicity and population divergence.</title>
        <authorList>
            <person name="Manning V.A."/>
            <person name="Pandelova I."/>
            <person name="Dhillon B."/>
            <person name="Wilhelm L.J."/>
            <person name="Goodwin S.B."/>
            <person name="Berlin A.M."/>
            <person name="Figueroa M."/>
            <person name="Freitag M."/>
            <person name="Hane J.K."/>
            <person name="Henrissat B."/>
            <person name="Holman W.H."/>
            <person name="Kodira C.D."/>
            <person name="Martin J."/>
            <person name="Oliver R.P."/>
            <person name="Robbertse B."/>
            <person name="Schackwitz W."/>
            <person name="Schwartz D.C."/>
            <person name="Spatafora J.W."/>
            <person name="Turgeon B.G."/>
            <person name="Yandava C."/>
            <person name="Young S."/>
            <person name="Zhou S."/>
            <person name="Zeng Q."/>
            <person name="Grigoriev I.V."/>
            <person name="Ma L.-J."/>
            <person name="Ciuffetti L.M."/>
        </authorList>
    </citation>
    <scope>NUCLEOTIDE SEQUENCE [LARGE SCALE GENOMIC DNA]</scope>
    <source>
        <strain evidence="2">Pt-1C-BFP</strain>
    </source>
</reference>
<proteinExistence type="predicted"/>
<dbReference type="AlphaFoldDB" id="B2W120"/>
<gene>
    <name evidence="1" type="ORF">PTRG_04155</name>
</gene>
<name>B2W120_PYRTR</name>
<accession>B2W120</accession>
<organism evidence="1 2">
    <name type="scientific">Pyrenophora tritici-repentis (strain Pt-1C-BFP)</name>
    <name type="common">Wheat tan spot fungus</name>
    <name type="synonym">Drechslera tritici-repentis</name>
    <dbReference type="NCBI Taxonomy" id="426418"/>
    <lineage>
        <taxon>Eukaryota</taxon>
        <taxon>Fungi</taxon>
        <taxon>Dikarya</taxon>
        <taxon>Ascomycota</taxon>
        <taxon>Pezizomycotina</taxon>
        <taxon>Dothideomycetes</taxon>
        <taxon>Pleosporomycetidae</taxon>
        <taxon>Pleosporales</taxon>
        <taxon>Pleosporineae</taxon>
        <taxon>Pleosporaceae</taxon>
        <taxon>Pyrenophora</taxon>
    </lineage>
</organism>
<protein>
    <submittedName>
        <fullName evidence="1">Uncharacterized protein</fullName>
    </submittedName>
</protein>
<evidence type="ECO:0000313" key="1">
    <source>
        <dbReference type="EMBL" id="EDU46993.1"/>
    </source>
</evidence>